<dbReference type="Pfam" id="PF17765">
    <property type="entry name" value="MLTR_LBD"/>
    <property type="match status" value="1"/>
</dbReference>
<dbReference type="PANTHER" id="PTHR35010">
    <property type="entry name" value="BLL4672 PROTEIN-RELATED"/>
    <property type="match status" value="1"/>
</dbReference>
<dbReference type="EMBL" id="BAAABX010000004">
    <property type="protein sequence ID" value="GAA0385623.1"/>
    <property type="molecule type" value="Genomic_DNA"/>
</dbReference>
<dbReference type="SUPFAM" id="SSF47413">
    <property type="entry name" value="lambda repressor-like DNA-binding domains"/>
    <property type="match status" value="1"/>
</dbReference>
<sequence>MDVEHALRDFLVSRRTQLSPGDVGLQPHGPRRVAGLRREEVAALASVSVDHYIRLERGHGSLVSDMVLESVADALRLNASERIYLRNLARPTAAPQRDARTQDGVRQSIQDFIDSLRVPAYVIGRNGVILAWNRMAAVVFLDFAEVPRPRRSLGWLFFNDPRVRRLYDDWESKSRQAVGYLRSEWGKRPDDPLLGRHVRELSQGSAEFRRMWHEHSVRECTSDTYRMFCSATGRVLELTGESLRLTDDADEVVVVSTAAKGSSSAEALKEVALRLETQEALYG</sequence>
<dbReference type="InterPro" id="IPR001387">
    <property type="entry name" value="Cro/C1-type_HTH"/>
</dbReference>
<evidence type="ECO:0000313" key="3">
    <source>
        <dbReference type="Proteomes" id="UP001500879"/>
    </source>
</evidence>
<dbReference type="Pfam" id="PF13560">
    <property type="entry name" value="HTH_31"/>
    <property type="match status" value="1"/>
</dbReference>
<name>A0ABN0Y760_9ACTN</name>
<reference evidence="2 3" key="1">
    <citation type="journal article" date="2019" name="Int. J. Syst. Evol. Microbiol.">
        <title>The Global Catalogue of Microorganisms (GCM) 10K type strain sequencing project: providing services to taxonomists for standard genome sequencing and annotation.</title>
        <authorList>
            <consortium name="The Broad Institute Genomics Platform"/>
            <consortium name="The Broad Institute Genome Sequencing Center for Infectious Disease"/>
            <person name="Wu L."/>
            <person name="Ma J."/>
        </authorList>
    </citation>
    <scope>NUCLEOTIDE SEQUENCE [LARGE SCALE GENOMIC DNA]</scope>
    <source>
        <strain evidence="2 3">JCM 4788</strain>
    </source>
</reference>
<dbReference type="InterPro" id="IPR041413">
    <property type="entry name" value="MLTR_LBD"/>
</dbReference>
<gene>
    <name evidence="2" type="ORF">GCM10010357_03050</name>
</gene>
<dbReference type="Gene3D" id="1.10.260.40">
    <property type="entry name" value="lambda repressor-like DNA-binding domains"/>
    <property type="match status" value="1"/>
</dbReference>
<accession>A0ABN0Y760</accession>
<evidence type="ECO:0000313" key="2">
    <source>
        <dbReference type="EMBL" id="GAA0385623.1"/>
    </source>
</evidence>
<dbReference type="SMART" id="SM00530">
    <property type="entry name" value="HTH_XRE"/>
    <property type="match status" value="1"/>
</dbReference>
<dbReference type="Gene3D" id="3.30.450.180">
    <property type="match status" value="1"/>
</dbReference>
<protein>
    <submittedName>
        <fullName evidence="2">Helix-turn-helix transcriptional regulator</fullName>
    </submittedName>
</protein>
<dbReference type="InterPro" id="IPR010982">
    <property type="entry name" value="Lambda_DNA-bd_dom_sf"/>
</dbReference>
<dbReference type="Proteomes" id="UP001500879">
    <property type="component" value="Unassembled WGS sequence"/>
</dbReference>
<comment type="caution">
    <text evidence="2">The sequence shown here is derived from an EMBL/GenBank/DDBJ whole genome shotgun (WGS) entry which is preliminary data.</text>
</comment>
<proteinExistence type="predicted"/>
<organism evidence="2 3">
    <name type="scientific">Streptomyces luteireticuli</name>
    <dbReference type="NCBI Taxonomy" id="173858"/>
    <lineage>
        <taxon>Bacteria</taxon>
        <taxon>Bacillati</taxon>
        <taxon>Actinomycetota</taxon>
        <taxon>Actinomycetes</taxon>
        <taxon>Kitasatosporales</taxon>
        <taxon>Streptomycetaceae</taxon>
        <taxon>Streptomyces</taxon>
    </lineage>
</organism>
<feature type="domain" description="HTH cro/C1-type" evidence="1">
    <location>
        <begin position="10"/>
        <end position="82"/>
    </location>
</feature>
<dbReference type="PANTHER" id="PTHR35010:SF2">
    <property type="entry name" value="BLL4672 PROTEIN"/>
    <property type="match status" value="1"/>
</dbReference>
<evidence type="ECO:0000259" key="1">
    <source>
        <dbReference type="SMART" id="SM00530"/>
    </source>
</evidence>
<dbReference type="RefSeq" id="WP_344018840.1">
    <property type="nucleotide sequence ID" value="NZ_BAAABX010000004.1"/>
</dbReference>
<dbReference type="CDD" id="cd00093">
    <property type="entry name" value="HTH_XRE"/>
    <property type="match status" value="1"/>
</dbReference>
<keyword evidence="3" id="KW-1185">Reference proteome</keyword>